<reference evidence="1" key="1">
    <citation type="journal article" date="2014" name="Int. J. Syst. Evol. Microbiol.">
        <title>Complete genome sequence of Corynebacterium casei LMG S-19264T (=DSM 44701T), isolated from a smear-ripened cheese.</title>
        <authorList>
            <consortium name="US DOE Joint Genome Institute (JGI-PGF)"/>
            <person name="Walter F."/>
            <person name="Albersmeier A."/>
            <person name="Kalinowski J."/>
            <person name="Ruckert C."/>
        </authorList>
    </citation>
    <scope>NUCLEOTIDE SEQUENCE</scope>
    <source>
        <strain evidence="1">KCTC 42249</strain>
    </source>
</reference>
<evidence type="ECO:0000313" key="2">
    <source>
        <dbReference type="Proteomes" id="UP000630142"/>
    </source>
</evidence>
<dbReference type="EMBL" id="BMZQ01000003">
    <property type="protein sequence ID" value="GHD20741.1"/>
    <property type="molecule type" value="Genomic_DNA"/>
</dbReference>
<accession>A0A8J3DSJ8</accession>
<name>A0A8J3DSJ8_9HYPH</name>
<comment type="caution">
    <text evidence="1">The sequence shown here is derived from an EMBL/GenBank/DDBJ whole genome shotgun (WGS) entry which is preliminary data.</text>
</comment>
<dbReference type="Proteomes" id="UP000630142">
    <property type="component" value="Unassembled WGS sequence"/>
</dbReference>
<gene>
    <name evidence="1" type="ORF">GCM10016234_33320</name>
</gene>
<dbReference type="AlphaFoldDB" id="A0A8J3DSJ8"/>
<reference evidence="1" key="2">
    <citation type="submission" date="2020-09" db="EMBL/GenBank/DDBJ databases">
        <authorList>
            <person name="Sun Q."/>
            <person name="Kim S."/>
        </authorList>
    </citation>
    <scope>NUCLEOTIDE SEQUENCE</scope>
    <source>
        <strain evidence="1">KCTC 42249</strain>
    </source>
</reference>
<dbReference type="RefSeq" id="WP_189506204.1">
    <property type="nucleotide sequence ID" value="NZ_BMZQ01000003.1"/>
</dbReference>
<organism evidence="1 2">
    <name type="scientific">Tianweitania populi</name>
    <dbReference type="NCBI Taxonomy" id="1607949"/>
    <lineage>
        <taxon>Bacteria</taxon>
        <taxon>Pseudomonadati</taxon>
        <taxon>Pseudomonadota</taxon>
        <taxon>Alphaproteobacteria</taxon>
        <taxon>Hyphomicrobiales</taxon>
        <taxon>Phyllobacteriaceae</taxon>
        <taxon>Tianweitania</taxon>
    </lineage>
</organism>
<sequence length="86" mass="9426">MAAAATGKKTFEAYEQGLAQSRHTMMEHDTAFPLAASEARKNLTKIAQSADVRIQLDPVHASVHHLRAKLRGAAKVRSTETLDQRS</sequence>
<evidence type="ECO:0000313" key="1">
    <source>
        <dbReference type="EMBL" id="GHD20741.1"/>
    </source>
</evidence>
<protein>
    <submittedName>
        <fullName evidence="1">Uncharacterized protein</fullName>
    </submittedName>
</protein>
<keyword evidence="2" id="KW-1185">Reference proteome</keyword>
<proteinExistence type="predicted"/>